<proteinExistence type="predicted"/>
<dbReference type="EMBL" id="CP049869">
    <property type="protein sequence ID" value="QIK78108.1"/>
    <property type="molecule type" value="Genomic_DNA"/>
</dbReference>
<dbReference type="InterPro" id="IPR046516">
    <property type="entry name" value="DUF6694"/>
</dbReference>
<dbReference type="Proteomes" id="UP000503222">
    <property type="component" value="Chromosome"/>
</dbReference>
<evidence type="ECO:0000313" key="2">
    <source>
        <dbReference type="Proteomes" id="UP000503222"/>
    </source>
</evidence>
<protein>
    <submittedName>
        <fullName evidence="1">Uncharacterized protein</fullName>
    </submittedName>
</protein>
<gene>
    <name evidence="1" type="ORF">G7077_03440</name>
</gene>
<dbReference type="RefSeq" id="WP_166410502.1">
    <property type="nucleotide sequence ID" value="NZ_CP049869.1"/>
</dbReference>
<reference evidence="1 2" key="1">
    <citation type="submission" date="2020-03" db="EMBL/GenBank/DDBJ databases">
        <title>Sphingomonas sp. nov., isolated from fish.</title>
        <authorList>
            <person name="Hyun D.-W."/>
            <person name="Bae J.-W."/>
        </authorList>
    </citation>
    <scope>NUCLEOTIDE SEQUENCE [LARGE SCALE GENOMIC DNA]</scope>
    <source>
        <strain evidence="1 2">HDW15B</strain>
    </source>
</reference>
<dbReference type="KEGG" id="spii:G7077_03440"/>
<sequence>MKWTVGVLLLFLAGCHKDETVLIDGSSKESFETTSEKARRTIPDADRLVFDRALRTVGGRRFGNRDPEALARVTFDGMTAAQVVADQRAHELGAE</sequence>
<dbReference type="PROSITE" id="PS51257">
    <property type="entry name" value="PROKAR_LIPOPROTEIN"/>
    <property type="match status" value="1"/>
</dbReference>
<evidence type="ECO:0000313" key="1">
    <source>
        <dbReference type="EMBL" id="QIK78108.1"/>
    </source>
</evidence>
<keyword evidence="2" id="KW-1185">Reference proteome</keyword>
<organism evidence="1 2">
    <name type="scientific">Sphingomonas piscis</name>
    <dbReference type="NCBI Taxonomy" id="2714943"/>
    <lineage>
        <taxon>Bacteria</taxon>
        <taxon>Pseudomonadati</taxon>
        <taxon>Pseudomonadota</taxon>
        <taxon>Alphaproteobacteria</taxon>
        <taxon>Sphingomonadales</taxon>
        <taxon>Sphingomonadaceae</taxon>
        <taxon>Sphingomonas</taxon>
    </lineage>
</organism>
<dbReference type="AlphaFoldDB" id="A0A6G7YMZ1"/>
<dbReference type="Pfam" id="PF20404">
    <property type="entry name" value="DUF6694"/>
    <property type="match status" value="1"/>
</dbReference>
<name>A0A6G7YMZ1_9SPHN</name>
<accession>A0A6G7YMZ1</accession>